<evidence type="ECO:0000259" key="2">
    <source>
        <dbReference type="PROSITE" id="PS51029"/>
    </source>
</evidence>
<organism evidence="3 4">
    <name type="scientific">Aquatica leii</name>
    <dbReference type="NCBI Taxonomy" id="1421715"/>
    <lineage>
        <taxon>Eukaryota</taxon>
        <taxon>Metazoa</taxon>
        <taxon>Ecdysozoa</taxon>
        <taxon>Arthropoda</taxon>
        <taxon>Hexapoda</taxon>
        <taxon>Insecta</taxon>
        <taxon>Pterygota</taxon>
        <taxon>Neoptera</taxon>
        <taxon>Endopterygota</taxon>
        <taxon>Coleoptera</taxon>
        <taxon>Polyphaga</taxon>
        <taxon>Elateriformia</taxon>
        <taxon>Elateroidea</taxon>
        <taxon>Lampyridae</taxon>
        <taxon>Luciolinae</taxon>
        <taxon>Aquatica</taxon>
    </lineage>
</organism>
<dbReference type="Pfam" id="PF10545">
    <property type="entry name" value="MADF_DNA_bdg"/>
    <property type="match status" value="1"/>
</dbReference>
<dbReference type="PROSITE" id="PS51029">
    <property type="entry name" value="MADF"/>
    <property type="match status" value="1"/>
</dbReference>
<evidence type="ECO:0000313" key="4">
    <source>
        <dbReference type="Proteomes" id="UP001353858"/>
    </source>
</evidence>
<keyword evidence="4" id="KW-1185">Reference proteome</keyword>
<dbReference type="AlphaFoldDB" id="A0AAN7PIN0"/>
<evidence type="ECO:0000313" key="3">
    <source>
        <dbReference type="EMBL" id="KAK4887213.1"/>
    </source>
</evidence>
<proteinExistence type="predicted"/>
<accession>A0AAN7PIN0</accession>
<dbReference type="PANTHER" id="PTHR21505:SF12">
    <property type="entry name" value="MADF DOMAIN-CONTAINING PROTEIN-RELATED"/>
    <property type="match status" value="1"/>
</dbReference>
<dbReference type="Proteomes" id="UP001353858">
    <property type="component" value="Unassembled WGS sequence"/>
</dbReference>
<feature type="domain" description="MADF" evidence="2">
    <location>
        <begin position="70"/>
        <end position="129"/>
    </location>
</feature>
<protein>
    <recommendedName>
        <fullName evidence="2">MADF domain-containing protein</fullName>
    </recommendedName>
</protein>
<dbReference type="InterPro" id="IPR006578">
    <property type="entry name" value="MADF-dom"/>
</dbReference>
<sequence>MKRCFLELNSRQKKKKTNKMESDEDSEESEGSQISSRESSTSPVDLEIDEDLDDSDMAQKKEWSIEEIQKLINFYKENAIWWDTKCGEYRNMDKKQIVLQKIAAKFSCTLDEVQRKLQNLRNQVEAQCA</sequence>
<evidence type="ECO:0000256" key="1">
    <source>
        <dbReference type="SAM" id="MobiDB-lite"/>
    </source>
</evidence>
<comment type="caution">
    <text evidence="3">The sequence shown here is derived from an EMBL/GenBank/DDBJ whole genome shotgun (WGS) entry which is preliminary data.</text>
</comment>
<feature type="compositionally biased region" description="Low complexity" evidence="1">
    <location>
        <begin position="31"/>
        <end position="42"/>
    </location>
</feature>
<name>A0AAN7PIN0_9COLE</name>
<dbReference type="EMBL" id="JARPUR010000001">
    <property type="protein sequence ID" value="KAK4887213.1"/>
    <property type="molecule type" value="Genomic_DNA"/>
</dbReference>
<dbReference type="PANTHER" id="PTHR21505">
    <property type="entry name" value="MADF DOMAIN-CONTAINING PROTEIN-RELATED"/>
    <property type="match status" value="1"/>
</dbReference>
<reference evidence="4" key="1">
    <citation type="submission" date="2023-01" db="EMBL/GenBank/DDBJ databases">
        <title>Key to firefly adult light organ development and bioluminescence: homeobox transcription factors regulate luciferase expression and transportation to peroxisome.</title>
        <authorList>
            <person name="Fu X."/>
        </authorList>
    </citation>
    <scope>NUCLEOTIDE SEQUENCE [LARGE SCALE GENOMIC DNA]</scope>
</reference>
<gene>
    <name evidence="3" type="ORF">RN001_003484</name>
</gene>
<feature type="region of interest" description="Disordered" evidence="1">
    <location>
        <begin position="1"/>
        <end position="54"/>
    </location>
</feature>